<dbReference type="InParanoid" id="A0A507AJ66"/>
<organism evidence="4 5">
    <name type="scientific">Thyridium curvatum</name>
    <dbReference type="NCBI Taxonomy" id="1093900"/>
    <lineage>
        <taxon>Eukaryota</taxon>
        <taxon>Fungi</taxon>
        <taxon>Dikarya</taxon>
        <taxon>Ascomycota</taxon>
        <taxon>Pezizomycotina</taxon>
        <taxon>Sordariomycetes</taxon>
        <taxon>Sordariomycetidae</taxon>
        <taxon>Thyridiales</taxon>
        <taxon>Thyridiaceae</taxon>
        <taxon>Thyridium</taxon>
    </lineage>
</organism>
<evidence type="ECO:0000259" key="3">
    <source>
        <dbReference type="Pfam" id="PF04082"/>
    </source>
</evidence>
<keyword evidence="1" id="KW-0539">Nucleus</keyword>
<keyword evidence="5" id="KW-1185">Reference proteome</keyword>
<dbReference type="CDD" id="cd00067">
    <property type="entry name" value="GAL4"/>
    <property type="match status" value="1"/>
</dbReference>
<dbReference type="PANTHER" id="PTHR31668">
    <property type="entry name" value="GLUCOSE TRANSPORT TRANSCRIPTION REGULATOR RGT1-RELATED-RELATED"/>
    <property type="match status" value="1"/>
</dbReference>
<evidence type="ECO:0000313" key="4">
    <source>
        <dbReference type="EMBL" id="TPX09412.1"/>
    </source>
</evidence>
<feature type="region of interest" description="Disordered" evidence="2">
    <location>
        <begin position="1"/>
        <end position="42"/>
    </location>
</feature>
<dbReference type="Proteomes" id="UP000319257">
    <property type="component" value="Unassembled WGS sequence"/>
</dbReference>
<dbReference type="GO" id="GO:0008270">
    <property type="term" value="F:zinc ion binding"/>
    <property type="evidence" value="ECO:0007669"/>
    <property type="project" value="InterPro"/>
</dbReference>
<name>A0A507AJ66_9PEZI</name>
<evidence type="ECO:0000256" key="1">
    <source>
        <dbReference type="ARBA" id="ARBA00023242"/>
    </source>
</evidence>
<proteinExistence type="predicted"/>
<gene>
    <name evidence="4" type="ORF">E0L32_009456</name>
</gene>
<dbReference type="GO" id="GO:0000981">
    <property type="term" value="F:DNA-binding transcription factor activity, RNA polymerase II-specific"/>
    <property type="evidence" value="ECO:0007669"/>
    <property type="project" value="InterPro"/>
</dbReference>
<dbReference type="Pfam" id="PF04082">
    <property type="entry name" value="Fungal_trans"/>
    <property type="match status" value="1"/>
</dbReference>
<dbReference type="CDD" id="cd12148">
    <property type="entry name" value="fungal_TF_MHR"/>
    <property type="match status" value="1"/>
</dbReference>
<dbReference type="GO" id="GO:0003677">
    <property type="term" value="F:DNA binding"/>
    <property type="evidence" value="ECO:0007669"/>
    <property type="project" value="InterPro"/>
</dbReference>
<accession>A0A507AJ66</accession>
<reference evidence="4 5" key="1">
    <citation type="submission" date="2019-06" db="EMBL/GenBank/DDBJ databases">
        <title>Draft genome sequence of the filamentous fungus Phialemoniopsis curvata isolated from diesel fuel.</title>
        <authorList>
            <person name="Varaljay V.A."/>
            <person name="Lyon W.J."/>
            <person name="Crouch A.L."/>
            <person name="Drake C.E."/>
            <person name="Hollomon J.M."/>
            <person name="Nadeau L.J."/>
            <person name="Nunn H.S."/>
            <person name="Stevenson B.S."/>
            <person name="Bojanowski C.L."/>
            <person name="Crookes-Goodson W.J."/>
        </authorList>
    </citation>
    <scope>NUCLEOTIDE SEQUENCE [LARGE SCALE GENOMIC DNA]</scope>
    <source>
        <strain evidence="4 5">D216</strain>
    </source>
</reference>
<dbReference type="InterPro" id="IPR007219">
    <property type="entry name" value="XnlR_reg_dom"/>
</dbReference>
<dbReference type="OrthoDB" id="39175at2759"/>
<dbReference type="InterPro" id="IPR001138">
    <property type="entry name" value="Zn2Cys6_DnaBD"/>
</dbReference>
<feature type="compositionally biased region" description="Basic and acidic residues" evidence="2">
    <location>
        <begin position="100"/>
        <end position="110"/>
    </location>
</feature>
<feature type="region of interest" description="Disordered" evidence="2">
    <location>
        <begin position="90"/>
        <end position="146"/>
    </location>
</feature>
<dbReference type="AlphaFoldDB" id="A0A507AJ66"/>
<protein>
    <recommendedName>
        <fullName evidence="3">Xylanolytic transcriptional activator regulatory domain-containing protein</fullName>
    </recommendedName>
</protein>
<feature type="domain" description="Xylanolytic transcriptional activator regulatory" evidence="3">
    <location>
        <begin position="210"/>
        <end position="419"/>
    </location>
</feature>
<dbReference type="PANTHER" id="PTHR31668:SF30">
    <property type="entry name" value="ZN(II)2CYS6 TRANSCRIPTION FACTOR (EUROFUNG)"/>
    <property type="match status" value="1"/>
</dbReference>
<dbReference type="GeneID" id="41976903"/>
<evidence type="ECO:0000256" key="2">
    <source>
        <dbReference type="SAM" id="MobiDB-lite"/>
    </source>
</evidence>
<dbReference type="RefSeq" id="XP_030991123.1">
    <property type="nucleotide sequence ID" value="XM_031144423.1"/>
</dbReference>
<dbReference type="EMBL" id="SKBQ01000068">
    <property type="protein sequence ID" value="TPX09412.1"/>
    <property type="molecule type" value="Genomic_DNA"/>
</dbReference>
<dbReference type="GO" id="GO:0006351">
    <property type="term" value="P:DNA-templated transcription"/>
    <property type="evidence" value="ECO:0007669"/>
    <property type="project" value="InterPro"/>
</dbReference>
<sequence length="685" mass="77371">MPHNSPPRNFSPPSPSFVTPDGDEVRVPAPPMQSPTASTISRIEEPRLGAGQAAEAVEGTRCREATRILARRACDACRARRRKCFFTRSLGKASQVSGASEDHPQPRDRLLNGGQNVIRDEMDETARSPVSVRSGKADERSPSHQRNAITVAASQSQSPGLEVADARVNLHRETPAIEAHHHFSPMVGDRGVITDELCRREVLEIIIGDYLDFIYPLVPVVHRPIFRAHLASHRDAHDAEFFELLLALTALTIGLLPSRFPYYQSLDSGLASRFQTRTAMINFCAERCAHLRTVTYWDHVSQRKWAVCYCISVACFQTGQTNRSRMFEIEAMQVGRLLGIHRIADYEGLNCIETQLRKKAFWLLFYTAAHAWHQCCGRQERLSFFDPWKMHEINFEALFPLEVDDEQIFEHEIRNSPSASSPECSRTPGDQEKIVSSNLTSGFNIHTRVFFKSMRIALAPGNSEWEHLVPPEKRLSDLRQLLDEVRYMLDDIPSQMRQWAPWATDEPAAVSNNLASTPSPGPWDRTVDTAASPDDANARALPGQLQTMRANLHGTHLWVQSAILDRIDIILQEQAQQQPGHESTGALKASWLEREDVCRQMLHLLHSMPYDYQEPNGLYLAYKVRDVGVALLNCPFDAQQPSARRAAGYIQEFAQVLSRLDRSEMLNMSSLKSWVDTDREKPVIL</sequence>
<evidence type="ECO:0000313" key="5">
    <source>
        <dbReference type="Proteomes" id="UP000319257"/>
    </source>
</evidence>
<dbReference type="InterPro" id="IPR050797">
    <property type="entry name" value="Carb_Metab_Trans_Reg"/>
</dbReference>
<dbReference type="STRING" id="1093900.A0A507AJ66"/>
<comment type="caution">
    <text evidence="4">The sequence shown here is derived from an EMBL/GenBank/DDBJ whole genome shotgun (WGS) entry which is preliminary data.</text>
</comment>